<evidence type="ECO:0000256" key="3">
    <source>
        <dbReference type="ARBA" id="ARBA00022553"/>
    </source>
</evidence>
<dbReference type="Pfam" id="PF00512">
    <property type="entry name" value="HisKA"/>
    <property type="match status" value="1"/>
</dbReference>
<evidence type="ECO:0000313" key="10">
    <source>
        <dbReference type="EMBL" id="GAA4086608.1"/>
    </source>
</evidence>
<keyword evidence="11" id="KW-1185">Reference proteome</keyword>
<feature type="domain" description="Histidine kinase" evidence="8">
    <location>
        <begin position="176"/>
        <end position="392"/>
    </location>
</feature>
<evidence type="ECO:0000259" key="9">
    <source>
        <dbReference type="PROSITE" id="PS50113"/>
    </source>
</evidence>
<organism evidence="10 11">
    <name type="scientific">Mucilaginibacter panaciglaebae</name>
    <dbReference type="NCBI Taxonomy" id="502331"/>
    <lineage>
        <taxon>Bacteria</taxon>
        <taxon>Pseudomonadati</taxon>
        <taxon>Bacteroidota</taxon>
        <taxon>Sphingobacteriia</taxon>
        <taxon>Sphingobacteriales</taxon>
        <taxon>Sphingobacteriaceae</taxon>
        <taxon>Mucilaginibacter</taxon>
    </lineage>
</organism>
<dbReference type="CDD" id="cd00130">
    <property type="entry name" value="PAS"/>
    <property type="match status" value="1"/>
</dbReference>
<dbReference type="InterPro" id="IPR000700">
    <property type="entry name" value="PAS-assoc_C"/>
</dbReference>
<evidence type="ECO:0000256" key="7">
    <source>
        <dbReference type="SAM" id="Coils"/>
    </source>
</evidence>
<dbReference type="InterPro" id="IPR005467">
    <property type="entry name" value="His_kinase_dom"/>
</dbReference>
<gene>
    <name evidence="10" type="ORF">GCM10022392_04490</name>
</gene>
<dbReference type="EMBL" id="BAABCV010000001">
    <property type="protein sequence ID" value="GAA4086608.1"/>
    <property type="molecule type" value="Genomic_DNA"/>
</dbReference>
<dbReference type="InterPro" id="IPR000014">
    <property type="entry name" value="PAS"/>
</dbReference>
<dbReference type="InterPro" id="IPR036890">
    <property type="entry name" value="HATPase_C_sf"/>
</dbReference>
<evidence type="ECO:0000256" key="1">
    <source>
        <dbReference type="ARBA" id="ARBA00000085"/>
    </source>
</evidence>
<keyword evidence="5" id="KW-0418">Kinase</keyword>
<dbReference type="CDD" id="cd00082">
    <property type="entry name" value="HisKA"/>
    <property type="match status" value="1"/>
</dbReference>
<dbReference type="InterPro" id="IPR035965">
    <property type="entry name" value="PAS-like_dom_sf"/>
</dbReference>
<keyword evidence="3" id="KW-0597">Phosphoprotein</keyword>
<dbReference type="EC" id="2.7.13.3" evidence="2"/>
<accession>A0ABP7WDE4</accession>
<evidence type="ECO:0000256" key="5">
    <source>
        <dbReference type="ARBA" id="ARBA00022777"/>
    </source>
</evidence>
<comment type="caution">
    <text evidence="10">The sequence shown here is derived from an EMBL/GenBank/DDBJ whole genome shotgun (WGS) entry which is preliminary data.</text>
</comment>
<dbReference type="PRINTS" id="PR00344">
    <property type="entry name" value="BCTRLSENSOR"/>
</dbReference>
<dbReference type="CDD" id="cd14686">
    <property type="entry name" value="bZIP"/>
    <property type="match status" value="1"/>
</dbReference>
<comment type="catalytic activity">
    <reaction evidence="1">
        <text>ATP + protein L-histidine = ADP + protein N-phospho-L-histidine.</text>
        <dbReference type="EC" id="2.7.13.3"/>
    </reaction>
</comment>
<dbReference type="CDD" id="cd00075">
    <property type="entry name" value="HATPase"/>
    <property type="match status" value="1"/>
</dbReference>
<dbReference type="InterPro" id="IPR050736">
    <property type="entry name" value="Sensor_HK_Regulatory"/>
</dbReference>
<dbReference type="PROSITE" id="PS50113">
    <property type="entry name" value="PAC"/>
    <property type="match status" value="1"/>
</dbReference>
<dbReference type="SMART" id="SM00091">
    <property type="entry name" value="PAS"/>
    <property type="match status" value="1"/>
</dbReference>
<dbReference type="SMART" id="SM00388">
    <property type="entry name" value="HisKA"/>
    <property type="match status" value="1"/>
</dbReference>
<evidence type="ECO:0000256" key="6">
    <source>
        <dbReference type="ARBA" id="ARBA00023012"/>
    </source>
</evidence>
<keyword evidence="4" id="KW-0808">Transferase</keyword>
<name>A0ABP7WDE4_9SPHI</name>
<evidence type="ECO:0000259" key="8">
    <source>
        <dbReference type="PROSITE" id="PS50109"/>
    </source>
</evidence>
<sequence length="395" mass="44744">MAPQKTHQENHEETIIALKNENERLKNENQQLQSNNSQVDKTEFQNSQTRFSTIFEYSRLGNKVITADLKIVQVNPAMVALLGYSSKEEIIGTQILDYSPKENHKHWQMLQKQLWKEATPSFSLETVLIRKDGSLIWCQVTSILFPDQGETLGYTIIEDITEKHDLRLQKDEFIGIATHELKTPITSLKASLQLMNRMIKNESAIPEKIAKLAADAQLYTLKLTHLVEDYLNTAKYEQGKLSINKRCFPLSDVIDGCCNHVQLDRRHYVTHSGDLAIEVYADRHKIDQVIVNFVNNALKYAPASEEIAIRVEQLKDHIKISVSDKGAGIPPEDIPHLFDRYYQINKGNTQTPGLGLGLYISAQIIKAHGGEIGVDSELGKGSTFWFTLPVQSDSF</sequence>
<dbReference type="InterPro" id="IPR036097">
    <property type="entry name" value="HisK_dim/P_sf"/>
</dbReference>
<dbReference type="Gene3D" id="3.30.450.20">
    <property type="entry name" value="PAS domain"/>
    <property type="match status" value="1"/>
</dbReference>
<protein>
    <recommendedName>
        <fullName evidence="2">histidine kinase</fullName>
        <ecNumber evidence="2">2.7.13.3</ecNumber>
    </recommendedName>
</protein>
<reference evidence="11" key="1">
    <citation type="journal article" date="2019" name="Int. J. Syst. Evol. Microbiol.">
        <title>The Global Catalogue of Microorganisms (GCM) 10K type strain sequencing project: providing services to taxonomists for standard genome sequencing and annotation.</title>
        <authorList>
            <consortium name="The Broad Institute Genomics Platform"/>
            <consortium name="The Broad Institute Genome Sequencing Center for Infectious Disease"/>
            <person name="Wu L."/>
            <person name="Ma J."/>
        </authorList>
    </citation>
    <scope>NUCLEOTIDE SEQUENCE [LARGE SCALE GENOMIC DNA]</scope>
    <source>
        <strain evidence="11">JCM 17085</strain>
    </source>
</reference>
<dbReference type="NCBIfam" id="TIGR00229">
    <property type="entry name" value="sensory_box"/>
    <property type="match status" value="1"/>
</dbReference>
<dbReference type="InterPro" id="IPR003594">
    <property type="entry name" value="HATPase_dom"/>
</dbReference>
<dbReference type="Pfam" id="PF02518">
    <property type="entry name" value="HATPase_c"/>
    <property type="match status" value="1"/>
</dbReference>
<dbReference type="PROSITE" id="PS50109">
    <property type="entry name" value="HIS_KIN"/>
    <property type="match status" value="1"/>
</dbReference>
<dbReference type="InterPro" id="IPR003661">
    <property type="entry name" value="HisK_dim/P_dom"/>
</dbReference>
<dbReference type="InterPro" id="IPR001610">
    <property type="entry name" value="PAC"/>
</dbReference>
<keyword evidence="6" id="KW-0902">Two-component regulatory system</keyword>
<dbReference type="SMART" id="SM00387">
    <property type="entry name" value="HATPase_c"/>
    <property type="match status" value="1"/>
</dbReference>
<feature type="domain" description="PAC" evidence="9">
    <location>
        <begin position="122"/>
        <end position="172"/>
    </location>
</feature>
<dbReference type="PANTHER" id="PTHR43711:SF1">
    <property type="entry name" value="HISTIDINE KINASE 1"/>
    <property type="match status" value="1"/>
</dbReference>
<evidence type="ECO:0000256" key="4">
    <source>
        <dbReference type="ARBA" id="ARBA00022679"/>
    </source>
</evidence>
<evidence type="ECO:0000256" key="2">
    <source>
        <dbReference type="ARBA" id="ARBA00012438"/>
    </source>
</evidence>
<dbReference type="RefSeq" id="WP_345100802.1">
    <property type="nucleotide sequence ID" value="NZ_BAABCV010000001.1"/>
</dbReference>
<dbReference type="Gene3D" id="3.30.565.10">
    <property type="entry name" value="Histidine kinase-like ATPase, C-terminal domain"/>
    <property type="match status" value="1"/>
</dbReference>
<keyword evidence="7" id="KW-0175">Coiled coil</keyword>
<evidence type="ECO:0000313" key="11">
    <source>
        <dbReference type="Proteomes" id="UP001500841"/>
    </source>
</evidence>
<dbReference type="Gene3D" id="1.10.287.130">
    <property type="match status" value="1"/>
</dbReference>
<dbReference type="InterPro" id="IPR004358">
    <property type="entry name" value="Sig_transdc_His_kin-like_C"/>
</dbReference>
<dbReference type="Proteomes" id="UP001500841">
    <property type="component" value="Unassembled WGS sequence"/>
</dbReference>
<dbReference type="SUPFAM" id="SSF55785">
    <property type="entry name" value="PYP-like sensor domain (PAS domain)"/>
    <property type="match status" value="1"/>
</dbReference>
<feature type="coiled-coil region" evidence="7">
    <location>
        <begin position="8"/>
        <end position="42"/>
    </location>
</feature>
<dbReference type="Pfam" id="PF13426">
    <property type="entry name" value="PAS_9"/>
    <property type="match status" value="1"/>
</dbReference>
<dbReference type="PANTHER" id="PTHR43711">
    <property type="entry name" value="TWO-COMPONENT HISTIDINE KINASE"/>
    <property type="match status" value="1"/>
</dbReference>
<dbReference type="SUPFAM" id="SSF55874">
    <property type="entry name" value="ATPase domain of HSP90 chaperone/DNA topoisomerase II/histidine kinase"/>
    <property type="match status" value="1"/>
</dbReference>
<proteinExistence type="predicted"/>
<dbReference type="SMART" id="SM00086">
    <property type="entry name" value="PAC"/>
    <property type="match status" value="1"/>
</dbReference>
<dbReference type="SUPFAM" id="SSF47384">
    <property type="entry name" value="Homodimeric domain of signal transducing histidine kinase"/>
    <property type="match status" value="1"/>
</dbReference>